<feature type="transmembrane region" description="Helical" evidence="1">
    <location>
        <begin position="12"/>
        <end position="33"/>
    </location>
</feature>
<name>A0ABT8SM13_9CAUL</name>
<evidence type="ECO:0000256" key="1">
    <source>
        <dbReference type="SAM" id="Phobius"/>
    </source>
</evidence>
<comment type="caution">
    <text evidence="2">The sequence shown here is derived from an EMBL/GenBank/DDBJ whole genome shotgun (WGS) entry which is preliminary data.</text>
</comment>
<keyword evidence="3" id="KW-1185">Reference proteome</keyword>
<proteinExistence type="predicted"/>
<dbReference type="PANTHER" id="PTHR39594:SF1">
    <property type="entry name" value="PROTEIN YCHQ"/>
    <property type="match status" value="1"/>
</dbReference>
<feature type="transmembrane region" description="Helical" evidence="1">
    <location>
        <begin position="74"/>
        <end position="93"/>
    </location>
</feature>
<accession>A0ABT8SM13</accession>
<gene>
    <name evidence="2" type="ORF">Q0812_08860</name>
</gene>
<feature type="transmembrane region" description="Helical" evidence="1">
    <location>
        <begin position="105"/>
        <end position="123"/>
    </location>
</feature>
<keyword evidence="1" id="KW-0812">Transmembrane</keyword>
<dbReference type="Pfam" id="PF04247">
    <property type="entry name" value="SirB"/>
    <property type="match status" value="1"/>
</dbReference>
<reference evidence="2" key="1">
    <citation type="submission" date="2023-07" db="EMBL/GenBank/DDBJ databases">
        <title>Brevundimonas soil sp. nov., isolated from the soil of chemical plant.</title>
        <authorList>
            <person name="Wu N."/>
        </authorList>
    </citation>
    <scope>NUCLEOTIDE SEQUENCE</scope>
    <source>
        <strain evidence="2">XZ-24</strain>
    </source>
</reference>
<dbReference type="InterPro" id="IPR007360">
    <property type="entry name" value="SirB"/>
</dbReference>
<dbReference type="Proteomes" id="UP001169063">
    <property type="component" value="Unassembled WGS sequence"/>
</dbReference>
<organism evidence="2 3">
    <name type="scientific">Peiella sedimenti</name>
    <dbReference type="NCBI Taxonomy" id="3061083"/>
    <lineage>
        <taxon>Bacteria</taxon>
        <taxon>Pseudomonadati</taxon>
        <taxon>Pseudomonadota</taxon>
        <taxon>Alphaproteobacteria</taxon>
        <taxon>Caulobacterales</taxon>
        <taxon>Caulobacteraceae</taxon>
        <taxon>Peiella</taxon>
    </lineage>
</organism>
<protein>
    <submittedName>
        <fullName evidence="2">SirB2 family protein</fullName>
    </submittedName>
</protein>
<sequence length="132" mass="14794">MEEFYIQIRHVHIGAVIASGSLFFLRGAALNLFRQGWAMARPLRWLSYAIDTVLLTAALMLMTIIQQYPFADVWLTTKVMLLVGYVVLGSFALKRGRTPRQRTVAWAAALVVFLFIITVARAHDPLGVFAAL</sequence>
<keyword evidence="1" id="KW-0472">Membrane</keyword>
<dbReference type="PIRSF" id="PIRSF005610">
    <property type="entry name" value="SirB"/>
    <property type="match status" value="1"/>
</dbReference>
<keyword evidence="1" id="KW-1133">Transmembrane helix</keyword>
<evidence type="ECO:0000313" key="2">
    <source>
        <dbReference type="EMBL" id="MDO1559536.1"/>
    </source>
</evidence>
<evidence type="ECO:0000313" key="3">
    <source>
        <dbReference type="Proteomes" id="UP001169063"/>
    </source>
</evidence>
<feature type="transmembrane region" description="Helical" evidence="1">
    <location>
        <begin position="45"/>
        <end position="68"/>
    </location>
</feature>
<dbReference type="PANTHER" id="PTHR39594">
    <property type="entry name" value="PROTEIN YCHQ"/>
    <property type="match status" value="1"/>
</dbReference>
<dbReference type="RefSeq" id="WP_302109965.1">
    <property type="nucleotide sequence ID" value="NZ_JAUKTR010000003.1"/>
</dbReference>
<dbReference type="EMBL" id="JAUKTR010000003">
    <property type="protein sequence ID" value="MDO1559536.1"/>
    <property type="molecule type" value="Genomic_DNA"/>
</dbReference>